<organism evidence="1 2">
    <name type="scientific">Motilibacter rhizosphaerae</name>
    <dbReference type="NCBI Taxonomy" id="598652"/>
    <lineage>
        <taxon>Bacteria</taxon>
        <taxon>Bacillati</taxon>
        <taxon>Actinomycetota</taxon>
        <taxon>Actinomycetes</taxon>
        <taxon>Motilibacterales</taxon>
        <taxon>Motilibacteraceae</taxon>
        <taxon>Motilibacter</taxon>
    </lineage>
</organism>
<protein>
    <submittedName>
        <fullName evidence="1">DUF2993 family protein</fullName>
    </submittedName>
</protein>
<name>A0A4Q7NUD5_9ACTN</name>
<evidence type="ECO:0000313" key="2">
    <source>
        <dbReference type="Proteomes" id="UP000293638"/>
    </source>
</evidence>
<dbReference type="Pfam" id="PF11209">
    <property type="entry name" value="LmeA"/>
    <property type="match status" value="1"/>
</dbReference>
<accession>A0A4Q7NUD5</accession>
<dbReference type="InterPro" id="IPR021373">
    <property type="entry name" value="DUF2993"/>
</dbReference>
<gene>
    <name evidence="1" type="ORF">EV189_0004</name>
</gene>
<reference evidence="1 2" key="1">
    <citation type="submission" date="2019-02" db="EMBL/GenBank/DDBJ databases">
        <title>Genomic Encyclopedia of Type Strains, Phase IV (KMG-IV): sequencing the most valuable type-strain genomes for metagenomic binning, comparative biology and taxonomic classification.</title>
        <authorList>
            <person name="Goeker M."/>
        </authorList>
    </citation>
    <scope>NUCLEOTIDE SEQUENCE [LARGE SCALE GENOMIC DNA]</scope>
    <source>
        <strain evidence="1 2">DSM 45622</strain>
    </source>
</reference>
<comment type="caution">
    <text evidence="1">The sequence shown here is derived from an EMBL/GenBank/DDBJ whole genome shotgun (WGS) entry which is preliminary data.</text>
</comment>
<keyword evidence="2" id="KW-1185">Reference proteome</keyword>
<dbReference type="RefSeq" id="WP_165400043.1">
    <property type="nucleotide sequence ID" value="NZ_SGXD01000001.1"/>
</dbReference>
<dbReference type="EMBL" id="SGXD01000001">
    <property type="protein sequence ID" value="RZS90777.1"/>
    <property type="molecule type" value="Genomic_DNA"/>
</dbReference>
<sequence length="231" mass="24008">MRRSCLGALLVPLVVLLVTVLLLALGADRGSVWLLDRAVAHEVEGYGGHDVSVKTGGFPFLTQALRRRFDHVEVRAGSLERDGLTTRDVHLDLRDVHPTSPRAVDVGRLDGSVRVPYSELETLAKLPSGALSSSGGALVVHRTVPVAGRQTDVQGTVSLRASGTHVVLVPRGVRVVGGAALPAATLGKVRGLLGGSYAVPGLPAGVRLTKVTPGANGVVLTVSGTDLHLSR</sequence>
<evidence type="ECO:0000313" key="1">
    <source>
        <dbReference type="EMBL" id="RZS90777.1"/>
    </source>
</evidence>
<dbReference type="AlphaFoldDB" id="A0A4Q7NUD5"/>
<dbReference type="Proteomes" id="UP000293638">
    <property type="component" value="Unassembled WGS sequence"/>
</dbReference>
<proteinExistence type="predicted"/>